<evidence type="ECO:0000313" key="1">
    <source>
        <dbReference type="EMBL" id="QLI68744.1"/>
    </source>
</evidence>
<dbReference type="AlphaFoldDB" id="A0A7D5YXW1"/>
<reference evidence="1 2" key="1">
    <citation type="submission" date="2020-07" db="EMBL/GenBank/DDBJ databases">
        <title>Telomere length de novo assembly of all 7 chromosomes of the fungus, Metarhizium brunneum, using a novel assembly pipeline.</title>
        <authorList>
            <person name="Saud z."/>
            <person name="Kortsinoglou A."/>
            <person name="Kouvelis V.N."/>
            <person name="Butt T.M."/>
        </authorList>
    </citation>
    <scope>NUCLEOTIDE SEQUENCE [LARGE SCALE GENOMIC DNA]</scope>
    <source>
        <strain evidence="1 2">4556</strain>
    </source>
</reference>
<name>A0A7D5YXW1_9HYPO</name>
<protein>
    <submittedName>
        <fullName evidence="1">Uncharacterized protein</fullName>
    </submittedName>
</protein>
<dbReference type="KEGG" id="mbrn:90967818"/>
<dbReference type="Proteomes" id="UP000510686">
    <property type="component" value="Chromosome 3"/>
</dbReference>
<gene>
    <name evidence="1" type="ORF">G6M90_00g058180</name>
</gene>
<dbReference type="RefSeq" id="XP_065986654.1">
    <property type="nucleotide sequence ID" value="XM_066130660.1"/>
</dbReference>
<sequence length="136" mass="14230">MPAIFRYIICVFGASANTASLVTSSALVSPQEVPATAARACGPECDTARYCSVPQGPFSYQLESGGIWASSQLGDAQPAGQTAQAGGVLTSQPNAFFDQESKMVMFSGRVRDMSPKLAVTGCEKGRSTARNKDLLS</sequence>
<proteinExistence type="predicted"/>
<accession>A0A7D5YXW1</accession>
<dbReference type="EMBL" id="CP058934">
    <property type="protein sequence ID" value="QLI68744.1"/>
    <property type="molecule type" value="Genomic_DNA"/>
</dbReference>
<dbReference type="GeneID" id="90967818"/>
<keyword evidence="2" id="KW-1185">Reference proteome</keyword>
<organism evidence="1 2">
    <name type="scientific">Metarhizium brunneum</name>
    <dbReference type="NCBI Taxonomy" id="500148"/>
    <lineage>
        <taxon>Eukaryota</taxon>
        <taxon>Fungi</taxon>
        <taxon>Dikarya</taxon>
        <taxon>Ascomycota</taxon>
        <taxon>Pezizomycotina</taxon>
        <taxon>Sordariomycetes</taxon>
        <taxon>Hypocreomycetidae</taxon>
        <taxon>Hypocreales</taxon>
        <taxon>Clavicipitaceae</taxon>
        <taxon>Metarhizium</taxon>
    </lineage>
</organism>
<evidence type="ECO:0000313" key="2">
    <source>
        <dbReference type="Proteomes" id="UP000510686"/>
    </source>
</evidence>